<protein>
    <submittedName>
        <fullName evidence="3">WecB/TagA/CpsF family glycosyltransferase</fullName>
    </submittedName>
</protein>
<dbReference type="PANTHER" id="PTHR34136">
    <property type="match status" value="1"/>
</dbReference>
<dbReference type="CDD" id="cd06533">
    <property type="entry name" value="Glyco_transf_WecG_TagA"/>
    <property type="match status" value="1"/>
</dbReference>
<evidence type="ECO:0000313" key="3">
    <source>
        <dbReference type="EMBL" id="NGQ92237.1"/>
    </source>
</evidence>
<evidence type="ECO:0000256" key="1">
    <source>
        <dbReference type="ARBA" id="ARBA00022676"/>
    </source>
</evidence>
<dbReference type="RefSeq" id="WP_165051676.1">
    <property type="nucleotide sequence ID" value="NZ_JAALFE010000015.1"/>
</dbReference>
<dbReference type="NCBIfam" id="TIGR00696">
    <property type="entry name" value="wecG_tagA_cpsF"/>
    <property type="match status" value="1"/>
</dbReference>
<dbReference type="Proteomes" id="UP000474758">
    <property type="component" value="Unassembled WGS sequence"/>
</dbReference>
<evidence type="ECO:0000256" key="2">
    <source>
        <dbReference type="ARBA" id="ARBA00022679"/>
    </source>
</evidence>
<organism evidence="3 4">
    <name type="scientific">Paragemmobacter kunshanensis</name>
    <dbReference type="NCBI Taxonomy" id="2583234"/>
    <lineage>
        <taxon>Bacteria</taxon>
        <taxon>Pseudomonadati</taxon>
        <taxon>Pseudomonadota</taxon>
        <taxon>Alphaproteobacteria</taxon>
        <taxon>Rhodobacterales</taxon>
        <taxon>Paracoccaceae</taxon>
        <taxon>Paragemmobacter</taxon>
    </lineage>
</organism>
<reference evidence="3 4" key="1">
    <citation type="submission" date="2020-02" db="EMBL/GenBank/DDBJ databases">
        <title>Rhodobacter translucens sp. nov., a novel bacterium isolated from activated sludge.</title>
        <authorList>
            <person name="Liu J."/>
        </authorList>
    </citation>
    <scope>NUCLEOTIDE SEQUENCE [LARGE SCALE GENOMIC DNA]</scope>
    <source>
        <strain evidence="3 4">HX-7-19</strain>
    </source>
</reference>
<dbReference type="PANTHER" id="PTHR34136:SF1">
    <property type="entry name" value="UDP-N-ACETYL-D-MANNOSAMINURONIC ACID TRANSFERASE"/>
    <property type="match status" value="1"/>
</dbReference>
<sequence>MADGSSVENAAAARKAAYPVVPILNAWVHDVSMDDIVENFREGVMLTLHVDMIMKLQQDREFHALLDQFDVITCDSQIMYFSTKLLGTPVRERVSGSDYFPKFYMRYKDDPSVTVFLLGGKPGIADLAAQNVNAKVGREMIIGTYAPAFDFEARPGEVDRMIDAVNASGATVCLVGLGGGRQEKWIMKYRDRMPGVRLWLPLGGTIDYESGSFPRPPSWITEAGFEWLYRLIREPRARFHRYVIHEPPFVWAVLKQKLGIYRNPFDKG</sequence>
<comment type="caution">
    <text evidence="3">The sequence shown here is derived from an EMBL/GenBank/DDBJ whole genome shotgun (WGS) entry which is preliminary data.</text>
</comment>
<dbReference type="AlphaFoldDB" id="A0A6M1TX42"/>
<accession>A0A6M1TX42</accession>
<name>A0A6M1TX42_9RHOB</name>
<dbReference type="Pfam" id="PF03808">
    <property type="entry name" value="Glyco_tran_WecG"/>
    <property type="match status" value="1"/>
</dbReference>
<keyword evidence="1" id="KW-0328">Glycosyltransferase</keyword>
<gene>
    <name evidence="3" type="ORF">G5V65_15170</name>
</gene>
<keyword evidence="4" id="KW-1185">Reference proteome</keyword>
<dbReference type="InterPro" id="IPR004629">
    <property type="entry name" value="WecG_TagA_CpsF"/>
</dbReference>
<dbReference type="GO" id="GO:0016758">
    <property type="term" value="F:hexosyltransferase activity"/>
    <property type="evidence" value="ECO:0007669"/>
    <property type="project" value="TreeGrafter"/>
</dbReference>
<keyword evidence="2 3" id="KW-0808">Transferase</keyword>
<proteinExistence type="predicted"/>
<dbReference type="EMBL" id="JAALFE010000015">
    <property type="protein sequence ID" value="NGQ92237.1"/>
    <property type="molecule type" value="Genomic_DNA"/>
</dbReference>
<evidence type="ECO:0000313" key="4">
    <source>
        <dbReference type="Proteomes" id="UP000474758"/>
    </source>
</evidence>